<dbReference type="InterPro" id="IPR011009">
    <property type="entry name" value="Kinase-like_dom_sf"/>
</dbReference>
<dbReference type="Proteomes" id="UP001362999">
    <property type="component" value="Unassembled WGS sequence"/>
</dbReference>
<dbReference type="PANTHER" id="PTHR44167">
    <property type="entry name" value="OVARIAN-SPECIFIC SERINE/THREONINE-PROTEIN KINASE LOK-RELATED"/>
    <property type="match status" value="1"/>
</dbReference>
<dbReference type="Gene3D" id="1.10.510.10">
    <property type="entry name" value="Transferase(Phosphotransferase) domain 1"/>
    <property type="match status" value="1"/>
</dbReference>
<dbReference type="InterPro" id="IPR000719">
    <property type="entry name" value="Prot_kinase_dom"/>
</dbReference>
<organism evidence="3 4">
    <name type="scientific">Favolaschia claudopus</name>
    <dbReference type="NCBI Taxonomy" id="2862362"/>
    <lineage>
        <taxon>Eukaryota</taxon>
        <taxon>Fungi</taxon>
        <taxon>Dikarya</taxon>
        <taxon>Basidiomycota</taxon>
        <taxon>Agaricomycotina</taxon>
        <taxon>Agaricomycetes</taxon>
        <taxon>Agaricomycetidae</taxon>
        <taxon>Agaricales</taxon>
        <taxon>Marasmiineae</taxon>
        <taxon>Mycenaceae</taxon>
        <taxon>Favolaschia</taxon>
    </lineage>
</organism>
<comment type="caution">
    <text evidence="3">The sequence shown here is derived from an EMBL/GenBank/DDBJ whole genome shotgun (WGS) entry which is preliminary data.</text>
</comment>
<evidence type="ECO:0000313" key="4">
    <source>
        <dbReference type="Proteomes" id="UP001362999"/>
    </source>
</evidence>
<dbReference type="EMBL" id="JAWWNJ010000152">
    <property type="protein sequence ID" value="KAK6981260.1"/>
    <property type="molecule type" value="Genomic_DNA"/>
</dbReference>
<protein>
    <submittedName>
        <fullName evidence="3">Kinase-like domain-containing protein</fullName>
    </submittedName>
</protein>
<dbReference type="Pfam" id="PF07714">
    <property type="entry name" value="PK_Tyr_Ser-Thr"/>
    <property type="match status" value="1"/>
</dbReference>
<reference evidence="3 4" key="1">
    <citation type="journal article" date="2024" name="J Genomics">
        <title>Draft genome sequencing and assembly of Favolaschia claudopus CIRM-BRFM 2984 isolated from oak limbs.</title>
        <authorList>
            <person name="Navarro D."/>
            <person name="Drula E."/>
            <person name="Chaduli D."/>
            <person name="Cazenave R."/>
            <person name="Ahrendt S."/>
            <person name="Wang J."/>
            <person name="Lipzen A."/>
            <person name="Daum C."/>
            <person name="Barry K."/>
            <person name="Grigoriev I.V."/>
            <person name="Favel A."/>
            <person name="Rosso M.N."/>
            <person name="Martin F."/>
        </authorList>
    </citation>
    <scope>NUCLEOTIDE SEQUENCE [LARGE SCALE GENOMIC DNA]</scope>
    <source>
        <strain evidence="3 4">CIRM-BRFM 2984</strain>
    </source>
</reference>
<dbReference type="AlphaFoldDB" id="A0AAV9ZG74"/>
<sequence>MGLLADTRTLAGWATLVPNRPTPSNSNEPSEHDTLTSTASIVTRKLTCSNEIRPSCSASYAAYNGKEHEALDGLPWHSYQPSHFQTPWLLSADQLHRHGLSLSRTKYYEDLRYSTDLPRQAAVDPFHPQNDEDFVHRLDEDWASSVRVMDRTVTFFQESVFLNLALDQYHRHVIIKAILVEDIELQILKSLSFDPLRSDPRNHTIPVLQFIPGNGFEFSVQACWYEHWQWPPFDRAPSRFEMARQLLEGLVFMHEHYIAHGDIHPRNILWNHAPTHHELSRHSKFNFCMAYIDFGGAVLFSADNRRSPGSGVRPPSAFAAPEQSLDQLYDVCAADVCMLGKVLQGEMEEGRKWYGIPSEDTVYERYETLLAKMTCAKPEDRCTATAALEAVLSILLQSASGNG</sequence>
<name>A0AAV9ZG74_9AGAR</name>
<dbReference type="GO" id="GO:0005524">
    <property type="term" value="F:ATP binding"/>
    <property type="evidence" value="ECO:0007669"/>
    <property type="project" value="InterPro"/>
</dbReference>
<accession>A0AAV9ZG74</accession>
<feature type="region of interest" description="Disordered" evidence="1">
    <location>
        <begin position="15"/>
        <end position="37"/>
    </location>
</feature>
<evidence type="ECO:0000259" key="2">
    <source>
        <dbReference type="PROSITE" id="PS50011"/>
    </source>
</evidence>
<feature type="domain" description="Protein kinase" evidence="2">
    <location>
        <begin position="89"/>
        <end position="403"/>
    </location>
</feature>
<dbReference type="SMART" id="SM00220">
    <property type="entry name" value="S_TKc"/>
    <property type="match status" value="1"/>
</dbReference>
<dbReference type="SUPFAM" id="SSF56112">
    <property type="entry name" value="Protein kinase-like (PK-like)"/>
    <property type="match status" value="1"/>
</dbReference>
<keyword evidence="3" id="KW-0418">Kinase</keyword>
<keyword evidence="4" id="KW-1185">Reference proteome</keyword>
<gene>
    <name evidence="3" type="ORF">R3P38DRAFT_3114947</name>
</gene>
<dbReference type="PANTHER" id="PTHR44167:SF24">
    <property type="entry name" value="SERINE_THREONINE-PROTEIN KINASE CHK2"/>
    <property type="match status" value="1"/>
</dbReference>
<dbReference type="InterPro" id="IPR001245">
    <property type="entry name" value="Ser-Thr/Tyr_kinase_cat_dom"/>
</dbReference>
<evidence type="ECO:0000256" key="1">
    <source>
        <dbReference type="SAM" id="MobiDB-lite"/>
    </source>
</evidence>
<dbReference type="GO" id="GO:0004672">
    <property type="term" value="F:protein kinase activity"/>
    <property type="evidence" value="ECO:0007669"/>
    <property type="project" value="InterPro"/>
</dbReference>
<keyword evidence="3" id="KW-0808">Transferase</keyword>
<proteinExistence type="predicted"/>
<evidence type="ECO:0000313" key="3">
    <source>
        <dbReference type="EMBL" id="KAK6981260.1"/>
    </source>
</evidence>
<dbReference type="PROSITE" id="PS50011">
    <property type="entry name" value="PROTEIN_KINASE_DOM"/>
    <property type="match status" value="1"/>
</dbReference>